<feature type="transmembrane region" description="Helical" evidence="7">
    <location>
        <begin position="37"/>
        <end position="62"/>
    </location>
</feature>
<evidence type="ECO:0000256" key="7">
    <source>
        <dbReference type="RuleBase" id="RU079119"/>
    </source>
</evidence>
<keyword evidence="10" id="KW-1185">Reference proteome</keyword>
<keyword evidence="2 7" id="KW-0808">Transferase</keyword>
<feature type="transmembrane region" description="Helical" evidence="7">
    <location>
        <begin position="155"/>
        <end position="178"/>
    </location>
</feature>
<name>A0A6A4XDC9_AMPAM</name>
<dbReference type="PROSITE" id="PS50216">
    <property type="entry name" value="DHHC"/>
    <property type="match status" value="1"/>
</dbReference>
<sequence>MKRSMVIVYLQLCFSVLTACLTMRYRANFLPRSVMDGFATVFMLTAIGVTFVSEVSLVLPGLVDGPLYWVQAVIGIFILFNILGNIFAVMRLDTSTHGLLLPASLKPGWRFCSACEATAPPRSWHCPICRACILRRDHHCTFTGYCVGHFNQRHFLLFLAYLALGALYSTVLNVIFIMRVVGGFHLLSLLQLVMPTAMLVFGLDVSPKQLYAFLFTLDLIGFLFVLALLLYHGQGALRGATNYEKVHRQFQYDLGWKENLRQIFGTRWYLAVLSPAVHSPLPSDGISFTTAEQWRLEGDKHR</sequence>
<comment type="caution">
    <text evidence="9">The sequence shown here is derived from an EMBL/GenBank/DDBJ whole genome shotgun (WGS) entry which is preliminary data.</text>
</comment>
<comment type="catalytic activity">
    <reaction evidence="7">
        <text>L-cysteinyl-[protein] + hexadecanoyl-CoA = S-hexadecanoyl-L-cysteinyl-[protein] + CoA</text>
        <dbReference type="Rhea" id="RHEA:36683"/>
        <dbReference type="Rhea" id="RHEA-COMP:10131"/>
        <dbReference type="Rhea" id="RHEA-COMP:11032"/>
        <dbReference type="ChEBI" id="CHEBI:29950"/>
        <dbReference type="ChEBI" id="CHEBI:57287"/>
        <dbReference type="ChEBI" id="CHEBI:57379"/>
        <dbReference type="ChEBI" id="CHEBI:74151"/>
        <dbReference type="EC" id="2.3.1.225"/>
    </reaction>
</comment>
<evidence type="ECO:0000313" key="9">
    <source>
        <dbReference type="EMBL" id="KAF0313128.1"/>
    </source>
</evidence>
<evidence type="ECO:0000256" key="6">
    <source>
        <dbReference type="ARBA" id="ARBA00023315"/>
    </source>
</evidence>
<reference evidence="9 10" key="1">
    <citation type="submission" date="2019-07" db="EMBL/GenBank/DDBJ databases">
        <title>Draft genome assembly of a fouling barnacle, Amphibalanus amphitrite (Darwin, 1854): The first reference genome for Thecostraca.</title>
        <authorList>
            <person name="Kim W."/>
        </authorList>
    </citation>
    <scope>NUCLEOTIDE SEQUENCE [LARGE SCALE GENOMIC DNA]</scope>
    <source>
        <strain evidence="9">SNU_AA5</strain>
        <tissue evidence="9">Soma without cirri and trophi</tissue>
    </source>
</reference>
<dbReference type="InterPro" id="IPR001594">
    <property type="entry name" value="Palmitoyltrfase_DHHC"/>
</dbReference>
<proteinExistence type="inferred from homology"/>
<gene>
    <name evidence="9" type="primary">Zdhhc24_0</name>
    <name evidence="9" type="ORF">FJT64_016269</name>
</gene>
<comment type="similarity">
    <text evidence="7">Belongs to the DHHC palmitoyltransferase family.</text>
</comment>
<evidence type="ECO:0000313" key="10">
    <source>
        <dbReference type="Proteomes" id="UP000440578"/>
    </source>
</evidence>
<feature type="transmembrane region" description="Helical" evidence="7">
    <location>
        <begin position="210"/>
        <end position="231"/>
    </location>
</feature>
<evidence type="ECO:0000256" key="2">
    <source>
        <dbReference type="ARBA" id="ARBA00022679"/>
    </source>
</evidence>
<keyword evidence="6 7" id="KW-0012">Acyltransferase</keyword>
<organism evidence="9 10">
    <name type="scientific">Amphibalanus amphitrite</name>
    <name type="common">Striped barnacle</name>
    <name type="synonym">Balanus amphitrite</name>
    <dbReference type="NCBI Taxonomy" id="1232801"/>
    <lineage>
        <taxon>Eukaryota</taxon>
        <taxon>Metazoa</taxon>
        <taxon>Ecdysozoa</taxon>
        <taxon>Arthropoda</taxon>
        <taxon>Crustacea</taxon>
        <taxon>Multicrustacea</taxon>
        <taxon>Cirripedia</taxon>
        <taxon>Thoracica</taxon>
        <taxon>Thoracicalcarea</taxon>
        <taxon>Balanomorpha</taxon>
        <taxon>Balanoidea</taxon>
        <taxon>Balanidae</taxon>
        <taxon>Amphibalaninae</taxon>
        <taxon>Amphibalanus</taxon>
    </lineage>
</organism>
<keyword evidence="5 7" id="KW-0472">Membrane</keyword>
<comment type="subcellular location">
    <subcellularLocation>
        <location evidence="1">Membrane</location>
        <topology evidence="1">Multi-pass membrane protein</topology>
    </subcellularLocation>
</comment>
<dbReference type="EC" id="2.3.1.225" evidence="7"/>
<dbReference type="GO" id="GO:0019706">
    <property type="term" value="F:protein-cysteine S-palmitoyltransferase activity"/>
    <property type="evidence" value="ECO:0007669"/>
    <property type="project" value="UniProtKB-EC"/>
</dbReference>
<keyword evidence="3 7" id="KW-0812">Transmembrane</keyword>
<comment type="domain">
    <text evidence="7">The DHHC domain is required for palmitoyltransferase activity.</text>
</comment>
<evidence type="ECO:0000256" key="4">
    <source>
        <dbReference type="ARBA" id="ARBA00022989"/>
    </source>
</evidence>
<dbReference type="PROSITE" id="PS51257">
    <property type="entry name" value="PROKAR_LIPOPROTEIN"/>
    <property type="match status" value="1"/>
</dbReference>
<dbReference type="EMBL" id="VIIS01000112">
    <property type="protein sequence ID" value="KAF0313128.1"/>
    <property type="molecule type" value="Genomic_DNA"/>
</dbReference>
<dbReference type="Pfam" id="PF01529">
    <property type="entry name" value="DHHC"/>
    <property type="match status" value="1"/>
</dbReference>
<evidence type="ECO:0000259" key="8">
    <source>
        <dbReference type="Pfam" id="PF01529"/>
    </source>
</evidence>
<dbReference type="InterPro" id="IPR039859">
    <property type="entry name" value="PFA4/ZDH16/20/ERF2-like"/>
</dbReference>
<feature type="domain" description="Palmitoyltransferase DHHC" evidence="8">
    <location>
        <begin position="109"/>
        <end position="248"/>
    </location>
</feature>
<feature type="transmembrane region" description="Helical" evidence="7">
    <location>
        <begin position="68"/>
        <end position="90"/>
    </location>
</feature>
<feature type="transmembrane region" description="Helical" evidence="7">
    <location>
        <begin position="184"/>
        <end position="203"/>
    </location>
</feature>
<dbReference type="OrthoDB" id="302728at2759"/>
<accession>A0A6A4XDC9</accession>
<dbReference type="PANTHER" id="PTHR12246">
    <property type="entry name" value="PALMITOYLTRANSFERASE ZDHHC16"/>
    <property type="match status" value="1"/>
</dbReference>
<dbReference type="AlphaFoldDB" id="A0A6A4XDC9"/>
<dbReference type="GO" id="GO:0016020">
    <property type="term" value="C:membrane"/>
    <property type="evidence" value="ECO:0007669"/>
    <property type="project" value="UniProtKB-SubCell"/>
</dbReference>
<protein>
    <recommendedName>
        <fullName evidence="7">Palmitoyltransferase</fullName>
        <ecNumber evidence="7">2.3.1.225</ecNumber>
    </recommendedName>
</protein>
<keyword evidence="4 7" id="KW-1133">Transmembrane helix</keyword>
<dbReference type="Proteomes" id="UP000440578">
    <property type="component" value="Unassembled WGS sequence"/>
</dbReference>
<evidence type="ECO:0000256" key="3">
    <source>
        <dbReference type="ARBA" id="ARBA00022692"/>
    </source>
</evidence>
<evidence type="ECO:0000256" key="5">
    <source>
        <dbReference type="ARBA" id="ARBA00023136"/>
    </source>
</evidence>
<evidence type="ECO:0000256" key="1">
    <source>
        <dbReference type="ARBA" id="ARBA00004141"/>
    </source>
</evidence>